<dbReference type="Gene3D" id="3.60.10.10">
    <property type="entry name" value="Endonuclease/exonuclease/phosphatase"/>
    <property type="match status" value="1"/>
</dbReference>
<dbReference type="PROSITE" id="PS50878">
    <property type="entry name" value="RT_POL"/>
    <property type="match status" value="1"/>
</dbReference>
<reference evidence="2" key="1">
    <citation type="journal article" date="2023" name="Mol. Biol. Evol.">
        <title>Third-Generation Sequencing Reveals the Adaptive Role of the Epigenome in Three Deep-Sea Polychaetes.</title>
        <authorList>
            <person name="Perez M."/>
            <person name="Aroh O."/>
            <person name="Sun Y."/>
            <person name="Lan Y."/>
            <person name="Juniper S.K."/>
            <person name="Young C.R."/>
            <person name="Angers B."/>
            <person name="Qian P.Y."/>
        </authorList>
    </citation>
    <scope>NUCLEOTIDE SEQUENCE</scope>
    <source>
        <strain evidence="2">R07B-5</strain>
    </source>
</reference>
<dbReference type="Proteomes" id="UP001209878">
    <property type="component" value="Unassembled WGS sequence"/>
</dbReference>
<dbReference type="PANTHER" id="PTHR33395">
    <property type="entry name" value="TRANSCRIPTASE, PUTATIVE-RELATED-RELATED"/>
    <property type="match status" value="1"/>
</dbReference>
<dbReference type="InterPro" id="IPR000477">
    <property type="entry name" value="RT_dom"/>
</dbReference>
<dbReference type="Pfam" id="PF00078">
    <property type="entry name" value="RVT_1"/>
    <property type="match status" value="1"/>
</dbReference>
<sequence>MTGYVMFRKDRLGRRGGGVILYIKESIQAYEIKLEKEAECEEAVWCNIVTGNSTLTVGLVYRSPNISMEENEKIHNAIKEVSKRDCIIMGDFNHGHIQWTSLESTGREDQEFLNLVQDSFLSQHVLEATRGENVLDIVLSSQKEFVDNVKICEPLGCSDHNQIHFIIKVKAERNRKIRYRKNFHKGRYKDMREYLAKIDWNNTLKNKTATECWNILKSEIDCVVDKFVPLKKQGKRSKKKHLSKEAIRKIKYKQMMWKTYRHTGSEEDYSIYKEALNQATAEIRNSKRSYEQKIAFNIKHDSKSFYAYVRSKQKVQDKVGPLEGSDGNIITEGFLMAENLNEYFSSVFTREDISILPVLETKFEGREFDYLGQLIVTPTMVAMKIRDMKDNKSPGVDGIPPKLLLEIVEQISIPLATVFNLSLEEGIVPLEWKEANIIPLFKKGSRNKSENYRPVSLTSVICKLLERLIKDHLVDFLVKNKLINPSQHGFLKARSCLTNMLCFLEDVTKWLDEGSPVDIIYLDFKKAFDKVPHQRLLLKLKAHGIGNGMINWIEKWLIGRRQRVVVDGEVSNWKAVLSGVPQGSVLGPILFLIYINDLDDDITSKVLKFADDTKVFRKIKSDADRQHLQDDLNKLIEWSEKWQMLFNFGKCKCLHTGHGNEDAQYTMGDTVLNTTLKEKDLGLTISADMKVSEQCAIAAAKGNQILGLIGEI</sequence>
<accession>A0AAD9N374</accession>
<organism evidence="2 3">
    <name type="scientific">Ridgeia piscesae</name>
    <name type="common">Tubeworm</name>
    <dbReference type="NCBI Taxonomy" id="27915"/>
    <lineage>
        <taxon>Eukaryota</taxon>
        <taxon>Metazoa</taxon>
        <taxon>Spiralia</taxon>
        <taxon>Lophotrochozoa</taxon>
        <taxon>Annelida</taxon>
        <taxon>Polychaeta</taxon>
        <taxon>Sedentaria</taxon>
        <taxon>Canalipalpata</taxon>
        <taxon>Sabellida</taxon>
        <taxon>Siboglinidae</taxon>
        <taxon>Ridgeia</taxon>
    </lineage>
</organism>
<evidence type="ECO:0000313" key="3">
    <source>
        <dbReference type="Proteomes" id="UP001209878"/>
    </source>
</evidence>
<dbReference type="CDD" id="cd01650">
    <property type="entry name" value="RT_nLTR_like"/>
    <property type="match status" value="1"/>
</dbReference>
<dbReference type="InterPro" id="IPR005135">
    <property type="entry name" value="Endo/exonuclease/phosphatase"/>
</dbReference>
<dbReference type="GO" id="GO:0031012">
    <property type="term" value="C:extracellular matrix"/>
    <property type="evidence" value="ECO:0007669"/>
    <property type="project" value="TreeGrafter"/>
</dbReference>
<comment type="caution">
    <text evidence="2">The sequence shown here is derived from an EMBL/GenBank/DDBJ whole genome shotgun (WGS) entry which is preliminary data.</text>
</comment>
<evidence type="ECO:0000259" key="1">
    <source>
        <dbReference type="PROSITE" id="PS50878"/>
    </source>
</evidence>
<protein>
    <recommendedName>
        <fullName evidence="1">Reverse transcriptase domain-containing protein</fullName>
    </recommendedName>
</protein>
<dbReference type="SUPFAM" id="SSF56672">
    <property type="entry name" value="DNA/RNA polymerases"/>
    <property type="match status" value="1"/>
</dbReference>
<evidence type="ECO:0000313" key="2">
    <source>
        <dbReference type="EMBL" id="KAK2155482.1"/>
    </source>
</evidence>
<dbReference type="EMBL" id="JAODUO010002068">
    <property type="protein sequence ID" value="KAK2155482.1"/>
    <property type="molecule type" value="Genomic_DNA"/>
</dbReference>
<gene>
    <name evidence="2" type="ORF">NP493_2069g00008</name>
</gene>
<dbReference type="InterPro" id="IPR043502">
    <property type="entry name" value="DNA/RNA_pol_sf"/>
</dbReference>
<dbReference type="GO" id="GO:0061343">
    <property type="term" value="P:cell adhesion involved in heart morphogenesis"/>
    <property type="evidence" value="ECO:0007669"/>
    <property type="project" value="TreeGrafter"/>
</dbReference>
<dbReference type="GO" id="GO:0003824">
    <property type="term" value="F:catalytic activity"/>
    <property type="evidence" value="ECO:0007669"/>
    <property type="project" value="InterPro"/>
</dbReference>
<dbReference type="PANTHER" id="PTHR33395:SF22">
    <property type="entry name" value="REVERSE TRANSCRIPTASE DOMAIN-CONTAINING PROTEIN"/>
    <property type="match status" value="1"/>
</dbReference>
<proteinExistence type="predicted"/>
<dbReference type="Pfam" id="PF14529">
    <property type="entry name" value="Exo_endo_phos_2"/>
    <property type="match status" value="1"/>
</dbReference>
<name>A0AAD9N374_RIDPI</name>
<keyword evidence="3" id="KW-1185">Reference proteome</keyword>
<dbReference type="GO" id="GO:0007508">
    <property type="term" value="P:larval heart development"/>
    <property type="evidence" value="ECO:0007669"/>
    <property type="project" value="TreeGrafter"/>
</dbReference>
<dbReference type="AlphaFoldDB" id="A0AAD9N374"/>
<feature type="domain" description="Reverse transcriptase" evidence="1">
    <location>
        <begin position="421"/>
        <end position="671"/>
    </location>
</feature>
<dbReference type="SUPFAM" id="SSF56219">
    <property type="entry name" value="DNase I-like"/>
    <property type="match status" value="1"/>
</dbReference>
<dbReference type="InterPro" id="IPR036691">
    <property type="entry name" value="Endo/exonu/phosph_ase_sf"/>
</dbReference>